<dbReference type="PANTHER" id="PTHR12149">
    <property type="entry name" value="FRUCTOSAMINE 3 KINASE-RELATED PROTEIN"/>
    <property type="match status" value="1"/>
</dbReference>
<sequence length="453" mass="50727">MTDSESEVSAALKDMSIAQSAKGDDVLNKEGRSTLVQVADSLMEAGSSVHHDTTGMVIGDQASSLIQRNLSILLDQETQCQREVATSILVEQNKSAWSQNSELLLSDDLEALVDATEAWWTTGVHEIPQHLIEDVDENVRSLLPEGAEIVSIDPHGNSTWSRTAEIQADLDGVPVSYFIKVTDYRSGHIMYQSEYESLKAIHKALPGFAPKPIGWGTFESDPGVHFLLSEFIEMLDEPPDVTLLPPKLAELHMKAVAPDGLSHSWEDFFVRYLRYQLRAEEIAQGPRTPELERLLTVLFNRIIPRLLRPLETGGRQIVPRLLHADLWDGNTAVGPGGEPIIFDPCSMYGHNEFDLGVWTNPRMVTGVPFINSYHDTFAMSAPEEDHQGRNTLYSLAFEARISATIVGNPLFRNELVRYLTDLDSQFPESYETWALRRDEQIYTPKVDNGLTWP</sequence>
<dbReference type="SUPFAM" id="SSF56112">
    <property type="entry name" value="Protein kinase-like (PK-like)"/>
    <property type="match status" value="1"/>
</dbReference>
<evidence type="ECO:0000256" key="1">
    <source>
        <dbReference type="ARBA" id="ARBA00011961"/>
    </source>
</evidence>
<keyword evidence="4" id="KW-1185">Reference proteome</keyword>
<dbReference type="Proteomes" id="UP001465668">
    <property type="component" value="Unassembled WGS sequence"/>
</dbReference>
<evidence type="ECO:0000313" key="3">
    <source>
        <dbReference type="EMBL" id="KAK9769407.1"/>
    </source>
</evidence>
<dbReference type="Gene3D" id="3.90.1200.10">
    <property type="match status" value="1"/>
</dbReference>
<dbReference type="Pfam" id="PF03881">
    <property type="entry name" value="Fructosamin_kin"/>
    <property type="match status" value="1"/>
</dbReference>
<dbReference type="EMBL" id="JARVKM010000128">
    <property type="protein sequence ID" value="KAK9769407.1"/>
    <property type="molecule type" value="Genomic_DNA"/>
</dbReference>
<evidence type="ECO:0000256" key="2">
    <source>
        <dbReference type="ARBA" id="ARBA00048655"/>
    </source>
</evidence>
<organism evidence="3 4">
    <name type="scientific">Seiridium cardinale</name>
    <dbReference type="NCBI Taxonomy" id="138064"/>
    <lineage>
        <taxon>Eukaryota</taxon>
        <taxon>Fungi</taxon>
        <taxon>Dikarya</taxon>
        <taxon>Ascomycota</taxon>
        <taxon>Pezizomycotina</taxon>
        <taxon>Sordariomycetes</taxon>
        <taxon>Xylariomycetidae</taxon>
        <taxon>Amphisphaeriales</taxon>
        <taxon>Sporocadaceae</taxon>
        <taxon>Seiridium</taxon>
    </lineage>
</organism>
<reference evidence="3 4" key="1">
    <citation type="submission" date="2024-02" db="EMBL/GenBank/DDBJ databases">
        <title>First draft genome assembly of two strains of Seiridium cardinale.</title>
        <authorList>
            <person name="Emiliani G."/>
            <person name="Scali E."/>
        </authorList>
    </citation>
    <scope>NUCLEOTIDE SEQUENCE [LARGE SCALE GENOMIC DNA]</scope>
    <source>
        <strain evidence="3 4">BM-138-000479</strain>
    </source>
</reference>
<dbReference type="InterPro" id="IPR016477">
    <property type="entry name" value="Fructo-/Ketosamine-3-kinase"/>
</dbReference>
<dbReference type="InterPro" id="IPR011009">
    <property type="entry name" value="Kinase-like_dom_sf"/>
</dbReference>
<dbReference type="EC" id="2.7.1.172" evidence="1"/>
<name>A0ABR2X6K9_9PEZI</name>
<comment type="catalytic activity">
    <reaction evidence="2">
        <text>N(6)-D-ribulosyl-L-lysyl-[protein] + ATP = N(6)-(3-O-phospho-D-ribulosyl)-L-lysyl-[protein] + ADP + H(+)</text>
        <dbReference type="Rhea" id="RHEA:48432"/>
        <dbReference type="Rhea" id="RHEA-COMP:12103"/>
        <dbReference type="Rhea" id="RHEA-COMP:12104"/>
        <dbReference type="ChEBI" id="CHEBI:15378"/>
        <dbReference type="ChEBI" id="CHEBI:30616"/>
        <dbReference type="ChEBI" id="CHEBI:90418"/>
        <dbReference type="ChEBI" id="CHEBI:90420"/>
        <dbReference type="ChEBI" id="CHEBI:456216"/>
        <dbReference type="EC" id="2.7.1.172"/>
    </reaction>
    <physiologicalReaction direction="left-to-right" evidence="2">
        <dbReference type="Rhea" id="RHEA:48433"/>
    </physiologicalReaction>
</comment>
<protein>
    <recommendedName>
        <fullName evidence="1">protein-ribulosamine 3-kinase</fullName>
        <ecNumber evidence="1">2.7.1.172</ecNumber>
    </recommendedName>
</protein>
<proteinExistence type="predicted"/>
<evidence type="ECO:0000313" key="4">
    <source>
        <dbReference type="Proteomes" id="UP001465668"/>
    </source>
</evidence>
<accession>A0ABR2X6K9</accession>
<gene>
    <name evidence="3" type="ORF">SCAR479_13914</name>
</gene>
<dbReference type="PANTHER" id="PTHR12149:SF8">
    <property type="entry name" value="PROTEIN-RIBULOSAMINE 3-KINASE"/>
    <property type="match status" value="1"/>
</dbReference>
<comment type="caution">
    <text evidence="3">The sequence shown here is derived from an EMBL/GenBank/DDBJ whole genome shotgun (WGS) entry which is preliminary data.</text>
</comment>